<feature type="compositionally biased region" description="Basic and acidic residues" evidence="2">
    <location>
        <begin position="391"/>
        <end position="405"/>
    </location>
</feature>
<dbReference type="InterPro" id="IPR011992">
    <property type="entry name" value="EF-hand-dom_pair"/>
</dbReference>
<evidence type="ECO:0000313" key="3">
    <source>
        <dbReference type="EMBL" id="AYU82962.1"/>
    </source>
</evidence>
<evidence type="ECO:0000256" key="1">
    <source>
        <dbReference type="ARBA" id="ARBA00022837"/>
    </source>
</evidence>
<dbReference type="AlphaFoldDB" id="A0A3S7X927"/>
<feature type="region of interest" description="Disordered" evidence="2">
    <location>
        <begin position="375"/>
        <end position="454"/>
    </location>
</feature>
<dbReference type="InterPro" id="IPR018247">
    <property type="entry name" value="EF_Hand_1_Ca_BS"/>
</dbReference>
<sequence length="478" mass="51336">MAPVNVERVCSVFHLFAVDAADAHADADAAAARDEIREPYIPVCFLAAAAREVGYYPTPTAIHQFTETVPGAAAGVVTFAGFLQFCEDVAHTNQPGRSVIHKMVESIDPSGSGVISHRDIFLILTSGSATITDGEIDAAMKLLDPTNSGCVRLSDLEAVLVDSCERQRLASESRLSSDNQQQQKEQPQHEPSVVCTTVAEKSHQPLHSTDITTAAVIPQAGSPAPHPQQLQHCDTARHPQSGHMPAQQEDPKQHPKWRRRAFNRRRYEAPRSPPPATTATEGERSQGQGQRWCAAAVSECDSSLQHACTGSTGEAVSPCRQSLCNRQDTFEGTQTSMTVDVNLQLSACQPTAEVRRRKFARNFSATASNFAAQTRLRPPRCAASATAAKEVSSHEGAESSNELRPHHSNSADANGSARRNGAQGRESKQQKYSGAASDARGRSALADADSPSAAEREWAMIATIPTSKTSGSKCCNMF</sequence>
<dbReference type="OrthoDB" id="267118at2759"/>
<dbReference type="EMBL" id="CP029534">
    <property type="protein sequence ID" value="AYU82962.1"/>
    <property type="molecule type" value="Genomic_DNA"/>
</dbReference>
<evidence type="ECO:0000313" key="4">
    <source>
        <dbReference type="Proteomes" id="UP000274082"/>
    </source>
</evidence>
<accession>A0A3S7X927</accession>
<feature type="compositionally biased region" description="Low complexity" evidence="2">
    <location>
        <begin position="433"/>
        <end position="453"/>
    </location>
</feature>
<feature type="region of interest" description="Disordered" evidence="2">
    <location>
        <begin position="171"/>
        <end position="193"/>
    </location>
</feature>
<keyword evidence="1" id="KW-0106">Calcium</keyword>
<feature type="region of interest" description="Disordered" evidence="2">
    <location>
        <begin position="218"/>
        <end position="290"/>
    </location>
</feature>
<dbReference type="VEuPathDB" id="TriTrypDB:LdCL_350021200"/>
<evidence type="ECO:0000256" key="2">
    <source>
        <dbReference type="SAM" id="MobiDB-lite"/>
    </source>
</evidence>
<dbReference type="SUPFAM" id="SSF47473">
    <property type="entry name" value="EF-hand"/>
    <property type="match status" value="1"/>
</dbReference>
<gene>
    <name evidence="3" type="ORF">LdCL_350021200</name>
</gene>
<reference evidence="3 4" key="1">
    <citation type="journal article" date="2018" name="Sci. Rep.">
        <title>A complete Leishmania donovani reference genome identifies novel genetic variations associated with virulence.</title>
        <authorList>
            <person name="Lypaczewski P."/>
            <person name="Hoshizaki J."/>
            <person name="Zhang W.-W."/>
            <person name="McCall L.-I."/>
            <person name="Torcivia-Rodriguez J."/>
            <person name="Simonyan V."/>
            <person name="Kaur A."/>
            <person name="Dewar K."/>
            <person name="Matlashewski G."/>
        </authorList>
    </citation>
    <scope>NUCLEOTIDE SEQUENCE [LARGE SCALE GENOMIC DNA]</scope>
    <source>
        <strain evidence="3 4">LdCL</strain>
    </source>
</reference>
<name>A0A3S7X927_LEIDO</name>
<proteinExistence type="predicted"/>
<protein>
    <recommendedName>
        <fullName evidence="5">EF-hand domain-containing protein</fullName>
    </recommendedName>
</protein>
<feature type="compositionally biased region" description="Low complexity" evidence="2">
    <location>
        <begin position="180"/>
        <end position="191"/>
    </location>
</feature>
<dbReference type="PROSITE" id="PS00018">
    <property type="entry name" value="EF_HAND_1"/>
    <property type="match status" value="1"/>
</dbReference>
<keyword evidence="4" id="KW-1185">Reference proteome</keyword>
<organism evidence="3 4">
    <name type="scientific">Leishmania donovani</name>
    <dbReference type="NCBI Taxonomy" id="5661"/>
    <lineage>
        <taxon>Eukaryota</taxon>
        <taxon>Discoba</taxon>
        <taxon>Euglenozoa</taxon>
        <taxon>Kinetoplastea</taxon>
        <taxon>Metakinetoplastina</taxon>
        <taxon>Trypanosomatida</taxon>
        <taxon>Trypanosomatidae</taxon>
        <taxon>Leishmaniinae</taxon>
        <taxon>Leishmania</taxon>
    </lineage>
</organism>
<feature type="compositionally biased region" description="Basic residues" evidence="2">
    <location>
        <begin position="254"/>
        <end position="264"/>
    </location>
</feature>
<dbReference type="VEuPathDB" id="TriTrypDB:LDHU3_35.2170"/>
<dbReference type="VEuPathDB" id="TriTrypDB:LdBPK_351630.1"/>
<evidence type="ECO:0008006" key="5">
    <source>
        <dbReference type="Google" id="ProtNLM"/>
    </source>
</evidence>
<dbReference type="Gene3D" id="1.10.238.10">
    <property type="entry name" value="EF-hand"/>
    <property type="match status" value="1"/>
</dbReference>
<dbReference type="Proteomes" id="UP000274082">
    <property type="component" value="Chromosome 35"/>
</dbReference>